<dbReference type="InterPro" id="IPR044713">
    <property type="entry name" value="DNJA1/2-like"/>
</dbReference>
<gene>
    <name evidence="2" type="ORF">KSP40_PGU015837</name>
</gene>
<sequence>MFGRFAPRKSNNTRYYEVLGVTKHASQDERKKAYKKAAIKNHPDKGSDPEKFKELAQAYSAKCDLGN</sequence>
<dbReference type="EMBL" id="JBBWWR010000002">
    <property type="protein sequence ID" value="KAK8970102.1"/>
    <property type="molecule type" value="Genomic_DNA"/>
</dbReference>
<feature type="domain" description="J" evidence="1">
    <location>
        <begin position="14"/>
        <end position="67"/>
    </location>
</feature>
<dbReference type="Pfam" id="PF00226">
    <property type="entry name" value="DnaJ"/>
    <property type="match status" value="1"/>
</dbReference>
<dbReference type="PROSITE" id="PS50076">
    <property type="entry name" value="DNAJ_2"/>
    <property type="match status" value="1"/>
</dbReference>
<protein>
    <recommendedName>
        <fullName evidence="1">J domain-containing protein</fullName>
    </recommendedName>
</protein>
<reference evidence="2 3" key="1">
    <citation type="journal article" date="2022" name="Nat. Plants">
        <title>Genomes of leafy and leafless Platanthera orchids illuminate the evolution of mycoheterotrophy.</title>
        <authorList>
            <person name="Li M.H."/>
            <person name="Liu K.W."/>
            <person name="Li Z."/>
            <person name="Lu H.C."/>
            <person name="Ye Q.L."/>
            <person name="Zhang D."/>
            <person name="Wang J.Y."/>
            <person name="Li Y.F."/>
            <person name="Zhong Z.M."/>
            <person name="Liu X."/>
            <person name="Yu X."/>
            <person name="Liu D.K."/>
            <person name="Tu X.D."/>
            <person name="Liu B."/>
            <person name="Hao Y."/>
            <person name="Liao X.Y."/>
            <person name="Jiang Y.T."/>
            <person name="Sun W.H."/>
            <person name="Chen J."/>
            <person name="Chen Y.Q."/>
            <person name="Ai Y."/>
            <person name="Zhai J.W."/>
            <person name="Wu S.S."/>
            <person name="Zhou Z."/>
            <person name="Hsiao Y.Y."/>
            <person name="Wu W.L."/>
            <person name="Chen Y.Y."/>
            <person name="Lin Y.F."/>
            <person name="Hsu J.L."/>
            <person name="Li C.Y."/>
            <person name="Wang Z.W."/>
            <person name="Zhao X."/>
            <person name="Zhong W.Y."/>
            <person name="Ma X.K."/>
            <person name="Ma L."/>
            <person name="Huang J."/>
            <person name="Chen G.Z."/>
            <person name="Huang M.Z."/>
            <person name="Huang L."/>
            <person name="Peng D.H."/>
            <person name="Luo Y.B."/>
            <person name="Zou S.Q."/>
            <person name="Chen S.P."/>
            <person name="Lan S."/>
            <person name="Tsai W.C."/>
            <person name="Van de Peer Y."/>
            <person name="Liu Z.J."/>
        </authorList>
    </citation>
    <scope>NUCLEOTIDE SEQUENCE [LARGE SCALE GENOMIC DNA]</scope>
    <source>
        <strain evidence="2">Lor288</strain>
    </source>
</reference>
<organism evidence="2 3">
    <name type="scientific">Platanthera guangdongensis</name>
    <dbReference type="NCBI Taxonomy" id="2320717"/>
    <lineage>
        <taxon>Eukaryota</taxon>
        <taxon>Viridiplantae</taxon>
        <taxon>Streptophyta</taxon>
        <taxon>Embryophyta</taxon>
        <taxon>Tracheophyta</taxon>
        <taxon>Spermatophyta</taxon>
        <taxon>Magnoliopsida</taxon>
        <taxon>Liliopsida</taxon>
        <taxon>Asparagales</taxon>
        <taxon>Orchidaceae</taxon>
        <taxon>Orchidoideae</taxon>
        <taxon>Orchideae</taxon>
        <taxon>Orchidinae</taxon>
        <taxon>Platanthera</taxon>
    </lineage>
</organism>
<dbReference type="SMART" id="SM00271">
    <property type="entry name" value="DnaJ"/>
    <property type="match status" value="1"/>
</dbReference>
<accession>A0ABR2N1U0</accession>
<dbReference type="CDD" id="cd06257">
    <property type="entry name" value="DnaJ"/>
    <property type="match status" value="1"/>
</dbReference>
<dbReference type="InterPro" id="IPR001623">
    <property type="entry name" value="DnaJ_domain"/>
</dbReference>
<dbReference type="Gene3D" id="1.10.287.110">
    <property type="entry name" value="DnaJ domain"/>
    <property type="match status" value="1"/>
</dbReference>
<dbReference type="InterPro" id="IPR036869">
    <property type="entry name" value="J_dom_sf"/>
</dbReference>
<dbReference type="PRINTS" id="PR00625">
    <property type="entry name" value="JDOMAIN"/>
</dbReference>
<evidence type="ECO:0000313" key="2">
    <source>
        <dbReference type="EMBL" id="KAK8970102.1"/>
    </source>
</evidence>
<dbReference type="Proteomes" id="UP001412067">
    <property type="component" value="Unassembled WGS sequence"/>
</dbReference>
<proteinExistence type="predicted"/>
<dbReference type="SUPFAM" id="SSF46565">
    <property type="entry name" value="Chaperone J-domain"/>
    <property type="match status" value="1"/>
</dbReference>
<evidence type="ECO:0000313" key="3">
    <source>
        <dbReference type="Proteomes" id="UP001412067"/>
    </source>
</evidence>
<keyword evidence="3" id="KW-1185">Reference proteome</keyword>
<dbReference type="PANTHER" id="PTHR43888">
    <property type="entry name" value="DNAJ-LIKE-2, ISOFORM A-RELATED"/>
    <property type="match status" value="1"/>
</dbReference>
<name>A0ABR2N1U0_9ASPA</name>
<comment type="caution">
    <text evidence="2">The sequence shown here is derived from an EMBL/GenBank/DDBJ whole genome shotgun (WGS) entry which is preliminary data.</text>
</comment>
<evidence type="ECO:0000259" key="1">
    <source>
        <dbReference type="PROSITE" id="PS50076"/>
    </source>
</evidence>